<keyword evidence="3 6" id="KW-0812">Transmembrane</keyword>
<keyword evidence="5 6" id="KW-0472">Membrane</keyword>
<evidence type="ECO:0000313" key="7">
    <source>
        <dbReference type="EMBL" id="KAG8182981.1"/>
    </source>
</evidence>
<comment type="caution">
    <text evidence="7">The sequence shown here is derived from an EMBL/GenBank/DDBJ whole genome shotgun (WGS) entry which is preliminary data.</text>
</comment>
<feature type="transmembrane region" description="Helical" evidence="6">
    <location>
        <begin position="115"/>
        <end position="136"/>
    </location>
</feature>
<gene>
    <name evidence="7" type="ORF">JTE90_013430</name>
</gene>
<dbReference type="GO" id="GO:0055120">
    <property type="term" value="C:striated muscle dense body"/>
    <property type="evidence" value="ECO:0007669"/>
    <property type="project" value="TreeGrafter"/>
</dbReference>
<evidence type="ECO:0000256" key="6">
    <source>
        <dbReference type="SAM" id="Phobius"/>
    </source>
</evidence>
<keyword evidence="4 6" id="KW-1133">Transmembrane helix</keyword>
<dbReference type="AlphaFoldDB" id="A0AAV6UH59"/>
<evidence type="ECO:0000256" key="4">
    <source>
        <dbReference type="ARBA" id="ARBA00022989"/>
    </source>
</evidence>
<dbReference type="PANTHER" id="PTHR19444:SF11">
    <property type="entry name" value="UNC93-LIKE PROTEIN"/>
    <property type="match status" value="1"/>
</dbReference>
<evidence type="ECO:0000256" key="2">
    <source>
        <dbReference type="ARBA" id="ARBA00009172"/>
    </source>
</evidence>
<organism evidence="7 8">
    <name type="scientific">Oedothorax gibbosus</name>
    <dbReference type="NCBI Taxonomy" id="931172"/>
    <lineage>
        <taxon>Eukaryota</taxon>
        <taxon>Metazoa</taxon>
        <taxon>Ecdysozoa</taxon>
        <taxon>Arthropoda</taxon>
        <taxon>Chelicerata</taxon>
        <taxon>Arachnida</taxon>
        <taxon>Araneae</taxon>
        <taxon>Araneomorphae</taxon>
        <taxon>Entelegynae</taxon>
        <taxon>Araneoidea</taxon>
        <taxon>Linyphiidae</taxon>
        <taxon>Erigoninae</taxon>
        <taxon>Oedothorax</taxon>
    </lineage>
</organism>
<proteinExistence type="inferred from homology"/>
<accession>A0AAV6UH59</accession>
<dbReference type="GO" id="GO:0006937">
    <property type="term" value="P:regulation of muscle contraction"/>
    <property type="evidence" value="ECO:0007669"/>
    <property type="project" value="TreeGrafter"/>
</dbReference>
<dbReference type="GO" id="GO:0015459">
    <property type="term" value="F:potassium channel regulator activity"/>
    <property type="evidence" value="ECO:0007669"/>
    <property type="project" value="TreeGrafter"/>
</dbReference>
<dbReference type="InterPro" id="IPR010291">
    <property type="entry name" value="Ion_channel_UNC-93"/>
</dbReference>
<evidence type="ECO:0000313" key="8">
    <source>
        <dbReference type="Proteomes" id="UP000827092"/>
    </source>
</evidence>
<dbReference type="PANTHER" id="PTHR19444">
    <property type="entry name" value="UNC-93 RELATED"/>
    <property type="match status" value="1"/>
</dbReference>
<sequence>MHRKGYTELVDIGQTECVSNSKRNSLKNFLSLSLCYFLLYTGFWGLTNLQSTMNAASGIGVSSQAVFYAFAMASSLLLPQLSIEKCGCKSVLITGSMVCCLYIVSNIRLRLDTMMISSIVFGLSTGPFIASQSLYVNEMAKRFHAAVGGKLENVMALFFGCYAIARSGSQIMGNVISYLVLRTGQGVVRTQNGSLEHKCGVNFQIAGAESGASAILDPPSDHERIVLIEVFALMGSIATILMIFFLDPLPKTTKKGYGCSVVGQQILAALQHLRKPHQMLLIPMSILIGLEISFYTTEFTSVSTHLGIMNWKALNTTESSP</sequence>
<keyword evidence="8" id="KW-1185">Reference proteome</keyword>
<evidence type="ECO:0000256" key="3">
    <source>
        <dbReference type="ARBA" id="ARBA00022692"/>
    </source>
</evidence>
<evidence type="ECO:0000256" key="5">
    <source>
        <dbReference type="ARBA" id="ARBA00023136"/>
    </source>
</evidence>
<feature type="transmembrane region" description="Helical" evidence="6">
    <location>
        <begin position="59"/>
        <end position="78"/>
    </location>
</feature>
<feature type="transmembrane region" description="Helical" evidence="6">
    <location>
        <begin position="225"/>
        <end position="246"/>
    </location>
</feature>
<dbReference type="GO" id="GO:0005886">
    <property type="term" value="C:plasma membrane"/>
    <property type="evidence" value="ECO:0007669"/>
    <property type="project" value="TreeGrafter"/>
</dbReference>
<feature type="transmembrane region" description="Helical" evidence="6">
    <location>
        <begin position="29"/>
        <end position="47"/>
    </location>
</feature>
<evidence type="ECO:0000256" key="1">
    <source>
        <dbReference type="ARBA" id="ARBA00004141"/>
    </source>
</evidence>
<name>A0AAV6UH59_9ARAC</name>
<dbReference type="EMBL" id="JAFNEN010000438">
    <property type="protein sequence ID" value="KAG8182981.1"/>
    <property type="molecule type" value="Genomic_DNA"/>
</dbReference>
<reference evidence="7 8" key="1">
    <citation type="journal article" date="2022" name="Nat. Ecol. Evol.">
        <title>A masculinizing supergene underlies an exaggerated male reproductive morph in a spider.</title>
        <authorList>
            <person name="Hendrickx F."/>
            <person name="De Corte Z."/>
            <person name="Sonet G."/>
            <person name="Van Belleghem S.M."/>
            <person name="Kostlbacher S."/>
            <person name="Vangestel C."/>
        </authorList>
    </citation>
    <scope>NUCLEOTIDE SEQUENCE [LARGE SCALE GENOMIC DNA]</scope>
    <source>
        <strain evidence="7">W744_W776</strain>
    </source>
</reference>
<comment type="similarity">
    <text evidence="2">Belongs to the unc-93 family.</text>
</comment>
<comment type="subcellular location">
    <subcellularLocation>
        <location evidence="1">Membrane</location>
        <topology evidence="1">Multi-pass membrane protein</topology>
    </subcellularLocation>
</comment>
<dbReference type="Pfam" id="PF05978">
    <property type="entry name" value="UNC-93"/>
    <property type="match status" value="1"/>
</dbReference>
<protein>
    <submittedName>
        <fullName evidence="7">Uncharacterized protein</fullName>
    </submittedName>
</protein>
<dbReference type="Proteomes" id="UP000827092">
    <property type="component" value="Unassembled WGS sequence"/>
</dbReference>
<dbReference type="InterPro" id="IPR051951">
    <property type="entry name" value="UNC-93_regulatory"/>
</dbReference>
<dbReference type="GO" id="GO:0043266">
    <property type="term" value="P:regulation of potassium ion transport"/>
    <property type="evidence" value="ECO:0007669"/>
    <property type="project" value="TreeGrafter"/>
</dbReference>
<feature type="transmembrane region" description="Helical" evidence="6">
    <location>
        <begin position="90"/>
        <end position="109"/>
    </location>
</feature>